<dbReference type="OrthoDB" id="6019893at2759"/>
<dbReference type="InterPro" id="IPR037516">
    <property type="entry name" value="Tripartite_DENN"/>
</dbReference>
<comment type="subcellular location">
    <subcellularLocation>
        <location evidence="1">Membrane</location>
    </subcellularLocation>
</comment>
<dbReference type="GO" id="GO:0005085">
    <property type="term" value="F:guanyl-nucleotide exchange factor activity"/>
    <property type="evidence" value="ECO:0007669"/>
    <property type="project" value="InterPro"/>
</dbReference>
<dbReference type="Pfam" id="PF01477">
    <property type="entry name" value="PLAT"/>
    <property type="match status" value="1"/>
</dbReference>
<dbReference type="SMART" id="SM00801">
    <property type="entry name" value="dDENN"/>
    <property type="match status" value="1"/>
</dbReference>
<dbReference type="InterPro" id="IPR047278">
    <property type="entry name" value="DEN5A/B"/>
</dbReference>
<evidence type="ECO:0000256" key="1">
    <source>
        <dbReference type="ARBA" id="ARBA00004370"/>
    </source>
</evidence>
<proteinExistence type="inferred from homology"/>
<dbReference type="PANTHER" id="PTHR46070">
    <property type="entry name" value="PINSTRIPE, ISOFORM A"/>
    <property type="match status" value="1"/>
</dbReference>
<dbReference type="CDD" id="cd17678">
    <property type="entry name" value="RUN2_DENND5"/>
    <property type="match status" value="1"/>
</dbReference>
<evidence type="ECO:0000259" key="8">
    <source>
        <dbReference type="PROSITE" id="PS50211"/>
    </source>
</evidence>
<dbReference type="SUPFAM" id="SSF140741">
    <property type="entry name" value="RUN domain-like"/>
    <property type="match status" value="3"/>
</dbReference>
<evidence type="ECO:0000256" key="2">
    <source>
        <dbReference type="ARBA" id="ARBA00006664"/>
    </source>
</evidence>
<dbReference type="STRING" id="6277.A0A498SF04"/>
<dbReference type="PROSITE" id="PS50095">
    <property type="entry name" value="PLAT"/>
    <property type="match status" value="1"/>
</dbReference>
<feature type="region of interest" description="Disordered" evidence="6">
    <location>
        <begin position="165"/>
        <end position="184"/>
    </location>
</feature>
<dbReference type="SMART" id="SM00800">
    <property type="entry name" value="uDENN"/>
    <property type="match status" value="1"/>
</dbReference>
<gene>
    <name evidence="10" type="ORF">NAV_LOCUS1922</name>
</gene>
<evidence type="ECO:0000313" key="10">
    <source>
        <dbReference type="EMBL" id="VBB27092.1"/>
    </source>
</evidence>
<dbReference type="PROSITE" id="PS50211">
    <property type="entry name" value="DENN"/>
    <property type="match status" value="1"/>
</dbReference>
<dbReference type="InterPro" id="IPR001024">
    <property type="entry name" value="PLAT/LH2_dom"/>
</dbReference>
<dbReference type="SMART" id="SM00593">
    <property type="entry name" value="RUN"/>
    <property type="match status" value="2"/>
</dbReference>
<keyword evidence="11" id="KW-1185">Reference proteome</keyword>
<evidence type="ECO:0000313" key="11">
    <source>
        <dbReference type="Proteomes" id="UP000276991"/>
    </source>
</evidence>
<dbReference type="SUPFAM" id="SSF49723">
    <property type="entry name" value="Lipase/lipooxygenase domain (PLAT/LH2 domain)"/>
    <property type="match status" value="1"/>
</dbReference>
<evidence type="ECO:0000256" key="5">
    <source>
        <dbReference type="PROSITE-ProRule" id="PRU00152"/>
    </source>
</evidence>
<dbReference type="Proteomes" id="UP000276991">
    <property type="component" value="Unassembled WGS sequence"/>
</dbReference>
<feature type="domain" description="RUN" evidence="9">
    <location>
        <begin position="779"/>
        <end position="1122"/>
    </location>
</feature>
<dbReference type="Pfam" id="PF03455">
    <property type="entry name" value="dDENN"/>
    <property type="match status" value="1"/>
</dbReference>
<dbReference type="Gene3D" id="1.20.58.900">
    <property type="match status" value="3"/>
</dbReference>
<dbReference type="InterPro" id="IPR037213">
    <property type="entry name" value="Run_dom_sf"/>
</dbReference>
<feature type="region of interest" description="Disordered" evidence="6">
    <location>
        <begin position="1265"/>
        <end position="1285"/>
    </location>
</feature>
<feature type="compositionally biased region" description="Low complexity" evidence="6">
    <location>
        <begin position="1266"/>
        <end position="1281"/>
    </location>
</feature>
<dbReference type="Gene3D" id="3.40.50.11500">
    <property type="match status" value="1"/>
</dbReference>
<organism evidence="10 11">
    <name type="scientific">Acanthocheilonema viteae</name>
    <name type="common">Filarial nematode worm</name>
    <name type="synonym">Dipetalonema viteae</name>
    <dbReference type="NCBI Taxonomy" id="6277"/>
    <lineage>
        <taxon>Eukaryota</taxon>
        <taxon>Metazoa</taxon>
        <taxon>Ecdysozoa</taxon>
        <taxon>Nematoda</taxon>
        <taxon>Chromadorea</taxon>
        <taxon>Rhabditida</taxon>
        <taxon>Spirurina</taxon>
        <taxon>Spiruromorpha</taxon>
        <taxon>Filarioidea</taxon>
        <taxon>Onchocercidae</taxon>
        <taxon>Acanthocheilonema</taxon>
    </lineage>
</organism>
<feature type="domain" description="UDENN" evidence="8">
    <location>
        <begin position="54"/>
        <end position="606"/>
    </location>
</feature>
<dbReference type="InterPro" id="IPR001194">
    <property type="entry name" value="cDENN_dom"/>
</dbReference>
<comment type="caution">
    <text evidence="5">Lacks conserved residue(s) required for the propagation of feature annotation.</text>
</comment>
<dbReference type="InterPro" id="IPR005113">
    <property type="entry name" value="uDENN_dom"/>
</dbReference>
<comment type="similarity">
    <text evidence="2">Belongs to the RAB6IP1 family.</text>
</comment>
<dbReference type="PANTHER" id="PTHR46070:SF1">
    <property type="entry name" value="PINSTRIPE, ISOFORM A"/>
    <property type="match status" value="1"/>
</dbReference>
<dbReference type="InterPro" id="IPR004012">
    <property type="entry name" value="Run_dom"/>
</dbReference>
<feature type="domain" description="PLAT" evidence="7">
    <location>
        <begin position="1127"/>
        <end position="1237"/>
    </location>
</feature>
<evidence type="ECO:0000256" key="3">
    <source>
        <dbReference type="ARBA" id="ARBA00022737"/>
    </source>
</evidence>
<dbReference type="Pfam" id="PF03456">
    <property type="entry name" value="uDENN"/>
    <property type="match status" value="1"/>
</dbReference>
<dbReference type="Pfam" id="PF02759">
    <property type="entry name" value="RUN"/>
    <property type="match status" value="2"/>
</dbReference>
<reference evidence="10 11" key="1">
    <citation type="submission" date="2018-08" db="EMBL/GenBank/DDBJ databases">
        <authorList>
            <person name="Laetsch R D."/>
            <person name="Stevens L."/>
            <person name="Kumar S."/>
            <person name="Blaxter L. M."/>
        </authorList>
    </citation>
    <scope>NUCLEOTIDE SEQUENCE [LARGE SCALE GENOMIC DNA]</scope>
</reference>
<keyword evidence="4" id="KW-0472">Membrane</keyword>
<evidence type="ECO:0008006" key="12">
    <source>
        <dbReference type="Google" id="ProtNLM"/>
    </source>
</evidence>
<dbReference type="InterPro" id="IPR036392">
    <property type="entry name" value="PLAT/LH2_dom_sf"/>
</dbReference>
<feature type="domain" description="RUN" evidence="9">
    <location>
        <begin position="1320"/>
        <end position="1473"/>
    </location>
</feature>
<sequence length="1477" mass="168349">MKSNVSPETTTTTTTAIAQAPSASDLTLVDYFVLVGHDNNSLLQIESGGTNNPDATEVLYIPPLERSYVASILHHFPERRSAYSFPSEIVSLCMPKGLKFYTQNDVPSPATHTFANIREDGSRINGCALIYHEMNAKLCEQMSQLHTEHVRALTAREKAIERAHVPPGTVSGGTHTLPRGSRENRVKRTSYYDSGNSRLYVAKCICIISRIPFVSAGEHLLTAIHSLFTSEAQPPPLPLESYIYWILNEVPLPAPGSTLKICLDRIDIVLQRPGPNELPFFDHAISSLFDLLTVDKFLRLFTCFLLEHQTLLCSRSLQRLMLVAESMCSLAFPFRWQLAYVPILPYSQLKFMEAPVPFVMGLCYEDVISEQIFQGNMCVLDIDSGVLNLPEDVPALPDRAEFAKEVASVLVRYEEQSAVLDSEVVRRQTGITEKDDWYKKRMSRSFDGETLPNLLEEDNSSRRIMSRKDLTPLPFDDVLKQSEVLARVTAIAHRAGVSIPFENIQKELQSNDFYTNSRDMKINNAIREVFINRFAWLLYSYEHFVINTACHDLETYFASRESVTNFDKAAFLSDQPSKNLPFLAAFLETQMFTSFIDAKIVSQWEATADENLQIFDSRIQTLRMKYGLQMVRTPTYEKAPPSFDSEGTITKREEALDYIVPLPHELPGTFAKAYDGTFPELNETVLEGSFVRSPVPSPWKQRHRRLRPKLLESIIADDNTSNKQNSYKPDTPRQIAHQNWKFVEQLLKETKSKTKRMLVEKMGREALQLGHSDAIVNGLEENTLVASFCDLLERIWAHGSLNKQGKSSLWAHILRHQEIEKLGMLSQGPTRRNSALTPGVVEIEHETHDDHEYMKQEEKTFVNAVDEDSINELAQSIRQHCIDDPHAPGWSLPILRAANFICDKLSSSVNNNNMEYSNWKSPARPTCLSSSPIVFGRSRSPQRMPRRGAVLHRANSFGEDSMLQEEYISSSSVFACFTSNHYTVFGEDLRKSIDFAPYWTTAGTNVDENVIDSSRKSSSRTGSPDIRQSLTPLPVHIAYDLKNVLRMTDIKTDIGYARAFVRLALERKLLHKHLKTILGDTYLLQQLYKRYAFLRCDEEKEQFLYHVLSLNAAEFSCFTNSFKKTKMQYRVLLVSRSSRSVISWPVSIIITGSLCSTTPIELKQSILDFTFDYRNLGILSTLRIGHGNLNVSNGASPKWFLDYVLVRNEITGQSYRFNCGRWFGKGIDDGSLERLLVAEKEPQNPPNEILIDEYSSERIIKANLKSRTPPRSRSPSTSRSETSSRVHLTEIQQQLGEAVNALVKYFYANSEGCSRGELTQLLCAPGKGFVSVMIVVFMFGRQDSIWSARLFRSYYPWDYIEKVCIWFWDLMHMKDVKRLTREQRSLITQACRLVRRISSNTFLGKDGKFQLFILITLRDHILSGLLPLMAWTPITSQMYEEPSFLRTPQYLNYLSKLISSLNEFQFVLEKSLTYGIE</sequence>
<evidence type="ECO:0000256" key="4">
    <source>
        <dbReference type="ARBA" id="ARBA00023136"/>
    </source>
</evidence>
<dbReference type="SMART" id="SM00799">
    <property type="entry name" value="DENN"/>
    <property type="match status" value="1"/>
</dbReference>
<dbReference type="Gene3D" id="3.30.450.200">
    <property type="match status" value="1"/>
</dbReference>
<protein>
    <recommendedName>
        <fullName evidence="12">UDENN domain-containing protein</fullName>
    </recommendedName>
</protein>
<evidence type="ECO:0000259" key="7">
    <source>
        <dbReference type="PROSITE" id="PS50095"/>
    </source>
</evidence>
<evidence type="ECO:0000256" key="6">
    <source>
        <dbReference type="SAM" id="MobiDB-lite"/>
    </source>
</evidence>
<name>A0A498SF04_ACAVI</name>
<evidence type="ECO:0000259" key="9">
    <source>
        <dbReference type="PROSITE" id="PS50826"/>
    </source>
</evidence>
<dbReference type="PROSITE" id="PS50826">
    <property type="entry name" value="RUN"/>
    <property type="match status" value="2"/>
</dbReference>
<dbReference type="InterPro" id="IPR043153">
    <property type="entry name" value="DENN_C"/>
</dbReference>
<dbReference type="GO" id="GO:0016020">
    <property type="term" value="C:membrane"/>
    <property type="evidence" value="ECO:0007669"/>
    <property type="project" value="UniProtKB-SubCell"/>
</dbReference>
<dbReference type="InterPro" id="IPR005112">
    <property type="entry name" value="dDENN_dom"/>
</dbReference>
<dbReference type="Gene3D" id="2.60.60.20">
    <property type="entry name" value="PLAT/LH2 domain"/>
    <property type="match status" value="1"/>
</dbReference>
<dbReference type="Pfam" id="PF02141">
    <property type="entry name" value="DENN"/>
    <property type="match status" value="1"/>
</dbReference>
<accession>A0A498SF04</accession>
<keyword evidence="3" id="KW-0677">Repeat</keyword>
<dbReference type="EMBL" id="UPTC01000180">
    <property type="protein sequence ID" value="VBB27092.1"/>
    <property type="molecule type" value="Genomic_DNA"/>
</dbReference>
<dbReference type="GO" id="GO:0031267">
    <property type="term" value="F:small GTPase binding"/>
    <property type="evidence" value="ECO:0007669"/>
    <property type="project" value="InterPro"/>
</dbReference>